<dbReference type="Gene3D" id="1.20.58.220">
    <property type="entry name" value="Phosphate transport system protein phou homolog 2, domain 2"/>
    <property type="match status" value="1"/>
</dbReference>
<evidence type="ECO:0000256" key="1">
    <source>
        <dbReference type="ARBA" id="ARBA00004651"/>
    </source>
</evidence>
<protein>
    <submittedName>
        <fullName evidence="8">Na/Pi cotransporter family protein</fullName>
    </submittedName>
</protein>
<organism evidence="8 9">
    <name type="scientific">Tetragenococcus halophilus</name>
    <name type="common">Pediococcus halophilus</name>
    <dbReference type="NCBI Taxonomy" id="51669"/>
    <lineage>
        <taxon>Bacteria</taxon>
        <taxon>Bacillati</taxon>
        <taxon>Bacillota</taxon>
        <taxon>Bacilli</taxon>
        <taxon>Lactobacillales</taxon>
        <taxon>Enterococcaceae</taxon>
        <taxon>Tetragenococcus</taxon>
    </lineage>
</organism>
<dbReference type="InterPro" id="IPR004633">
    <property type="entry name" value="NaPi_cotrn-rel/YqeW-like"/>
</dbReference>
<dbReference type="InterPro" id="IPR026022">
    <property type="entry name" value="PhoU_dom"/>
</dbReference>
<feature type="domain" description="PhoU" evidence="7">
    <location>
        <begin position="351"/>
        <end position="437"/>
    </location>
</feature>
<dbReference type="Pfam" id="PF01895">
    <property type="entry name" value="PhoU"/>
    <property type="match status" value="2"/>
</dbReference>
<dbReference type="InterPro" id="IPR038078">
    <property type="entry name" value="PhoU-like_sf"/>
</dbReference>
<proteinExistence type="predicted"/>
<evidence type="ECO:0000259" key="7">
    <source>
        <dbReference type="Pfam" id="PF01895"/>
    </source>
</evidence>
<evidence type="ECO:0000256" key="6">
    <source>
        <dbReference type="SAM" id="Phobius"/>
    </source>
</evidence>
<dbReference type="PANTHER" id="PTHR10010">
    <property type="entry name" value="SOLUTE CARRIER FAMILY 34 SODIUM PHOSPHATE , MEMBER 2-RELATED"/>
    <property type="match status" value="1"/>
</dbReference>
<dbReference type="SUPFAM" id="SSF109755">
    <property type="entry name" value="PhoU-like"/>
    <property type="match status" value="1"/>
</dbReference>
<keyword evidence="4 6" id="KW-1133">Transmembrane helix</keyword>
<evidence type="ECO:0000313" key="8">
    <source>
        <dbReference type="EMBL" id="AYW50392.1"/>
    </source>
</evidence>
<comment type="subcellular location">
    <subcellularLocation>
        <location evidence="1">Cell membrane</location>
        <topology evidence="1">Multi-pass membrane protein</topology>
    </subcellularLocation>
</comment>
<gene>
    <name evidence="8" type="ORF">C7H83_07935</name>
</gene>
<reference evidence="8 9" key="1">
    <citation type="journal article" date="2012" name="Int. J. Syst. Evol. Microbiol.">
        <title>Characterization of Tetragenococcus strains from sugar thick juice reveals a novel species, Tetragenococcus osmophilus sp. nov., and divides Tetragenococcus halophilus into two subspecies, T. halophilus subsp. halophilus subsp. nov. and T. halophilus subsp. flandriensis subsp. nov.</title>
        <authorList>
            <person name="Juste A."/>
            <person name="Van Trappen S."/>
            <person name="Verreth C."/>
            <person name="Cleenwerck I."/>
            <person name="De Vos P."/>
            <person name="Lievens B."/>
            <person name="Willems K.A."/>
        </authorList>
    </citation>
    <scope>NUCLEOTIDE SEQUENCE [LARGE SCALE GENOMIC DNA]</scope>
    <source>
        <strain evidence="8 9">LMG 26042</strain>
    </source>
</reference>
<evidence type="ECO:0000256" key="2">
    <source>
        <dbReference type="ARBA" id="ARBA00022475"/>
    </source>
</evidence>
<dbReference type="NCBIfam" id="TIGR00704">
    <property type="entry name" value="NaPi_cotrn_rel"/>
    <property type="match status" value="1"/>
</dbReference>
<keyword evidence="2" id="KW-1003">Cell membrane</keyword>
<feature type="domain" description="PhoU" evidence="7">
    <location>
        <begin position="465"/>
        <end position="548"/>
    </location>
</feature>
<dbReference type="GO" id="GO:0005436">
    <property type="term" value="F:sodium:phosphate symporter activity"/>
    <property type="evidence" value="ECO:0007669"/>
    <property type="project" value="InterPro"/>
</dbReference>
<feature type="transmembrane region" description="Helical" evidence="6">
    <location>
        <begin position="251"/>
        <end position="273"/>
    </location>
</feature>
<dbReference type="InterPro" id="IPR003841">
    <property type="entry name" value="Na/Pi_transpt"/>
</dbReference>
<dbReference type="EMBL" id="CP027768">
    <property type="protein sequence ID" value="AYW50392.1"/>
    <property type="molecule type" value="Genomic_DNA"/>
</dbReference>
<dbReference type="Proteomes" id="UP000280475">
    <property type="component" value="Chromosome"/>
</dbReference>
<feature type="transmembrane region" description="Helical" evidence="6">
    <location>
        <begin position="285"/>
        <end position="305"/>
    </location>
</feature>
<evidence type="ECO:0000256" key="3">
    <source>
        <dbReference type="ARBA" id="ARBA00022692"/>
    </source>
</evidence>
<dbReference type="Pfam" id="PF02690">
    <property type="entry name" value="Na_Pi_cotrans"/>
    <property type="match status" value="2"/>
</dbReference>
<feature type="transmembrane region" description="Helical" evidence="6">
    <location>
        <begin position="74"/>
        <end position="94"/>
    </location>
</feature>
<feature type="transmembrane region" description="Helical" evidence="6">
    <location>
        <begin position="173"/>
        <end position="196"/>
    </location>
</feature>
<evidence type="ECO:0000313" key="9">
    <source>
        <dbReference type="Proteomes" id="UP000280475"/>
    </source>
</evidence>
<feature type="transmembrane region" description="Helical" evidence="6">
    <location>
        <begin position="106"/>
        <end position="128"/>
    </location>
</feature>
<dbReference type="GO" id="GO:0044341">
    <property type="term" value="P:sodium-dependent phosphate transport"/>
    <property type="evidence" value="ECO:0007669"/>
    <property type="project" value="InterPro"/>
</dbReference>
<accession>A0A3G5FJ70</accession>
<dbReference type="PANTHER" id="PTHR10010:SF46">
    <property type="entry name" value="SODIUM-DEPENDENT PHOSPHATE TRANSPORT PROTEIN 2B"/>
    <property type="match status" value="1"/>
</dbReference>
<sequence length="572" mass="63034">MEVNVLDAQQIIFQFIGGIGIFLFGLKYMGDGLQKAAGDNLRSILNTFTSTPLRAVLAGAIVTALIQSSTGTTVLTVGLVSAGFMSLTQAIGVIMGADVGTTITAFIIGLNISDYALPIIGAGALFLFFFKNQLITSIGQIIFGFGALFYGLDLMGSGLEPLQNLQAFSDLMLWLSNNSFLGILTGSVMTLILQSSSATTGILQQLFSQDAMTIEAALPILFGTNIGTTFTFILAAVGASLAAKRTALAHVIFNVFGTIFAMVLFTPFTMVLNTLTNTLRLNPELQIAFAHGLFNLLSVGIMIWFTPQLARVVSKIIPGEEDTIEMYEPNLDYSLVQRSPVIALDQTKHEIIQLGQFVLEEYDTMFDYYLKQNKKSYDHVLKIEDVVDRIDIQITEYLMYISGESLPARNSNEHAQMGEIGKYLERIGDHTENILKNIEEVNAAEKLQKKNGNSDRKNMLYNENLLELFNLVKQNVQEAMQAYETESHSIAGKVIKREKDVNNLEESIRSTYISNLNKGIGKPSDGILFVDIVSNLERISDHSVKIAKHSLGIKQPFSKRIINKKGEEFVKV</sequence>
<dbReference type="AlphaFoldDB" id="A0A3G5FJ70"/>
<dbReference type="NCBIfam" id="NF037997">
    <property type="entry name" value="Na_Pi_symport"/>
    <property type="match status" value="1"/>
</dbReference>
<keyword evidence="3 6" id="KW-0812">Transmembrane</keyword>
<feature type="transmembrane region" description="Helical" evidence="6">
    <location>
        <begin position="216"/>
        <end position="239"/>
    </location>
</feature>
<feature type="transmembrane region" description="Helical" evidence="6">
    <location>
        <begin position="51"/>
        <end position="68"/>
    </location>
</feature>
<evidence type="ECO:0000256" key="4">
    <source>
        <dbReference type="ARBA" id="ARBA00022989"/>
    </source>
</evidence>
<feature type="transmembrane region" description="Helical" evidence="6">
    <location>
        <begin position="134"/>
        <end position="152"/>
    </location>
</feature>
<evidence type="ECO:0000256" key="5">
    <source>
        <dbReference type="ARBA" id="ARBA00023136"/>
    </source>
</evidence>
<dbReference type="GO" id="GO:0005886">
    <property type="term" value="C:plasma membrane"/>
    <property type="evidence" value="ECO:0007669"/>
    <property type="project" value="UniProtKB-SubCell"/>
</dbReference>
<feature type="transmembrane region" description="Helical" evidence="6">
    <location>
        <begin position="12"/>
        <end position="30"/>
    </location>
</feature>
<name>A0A3G5FJ70_TETHA</name>
<keyword evidence="5 6" id="KW-0472">Membrane</keyword>